<protein>
    <submittedName>
        <fullName evidence="3">Uncharacterized protein</fullName>
    </submittedName>
</protein>
<dbReference type="AlphaFoldDB" id="A0A5C3KHY3"/>
<keyword evidence="4" id="KW-1185">Reference proteome</keyword>
<keyword evidence="2" id="KW-1133">Transmembrane helix</keyword>
<feature type="region of interest" description="Disordered" evidence="1">
    <location>
        <begin position="1"/>
        <end position="24"/>
    </location>
</feature>
<feature type="compositionally biased region" description="Basic and acidic residues" evidence="1">
    <location>
        <begin position="238"/>
        <end position="250"/>
    </location>
</feature>
<feature type="transmembrane region" description="Helical" evidence="2">
    <location>
        <begin position="135"/>
        <end position="156"/>
    </location>
</feature>
<evidence type="ECO:0000256" key="1">
    <source>
        <dbReference type="SAM" id="MobiDB-lite"/>
    </source>
</evidence>
<feature type="transmembrane region" description="Helical" evidence="2">
    <location>
        <begin position="29"/>
        <end position="50"/>
    </location>
</feature>
<keyword evidence="2" id="KW-0472">Membrane</keyword>
<name>A0A5C3KHY3_COPMA</name>
<sequence length="261" mass="27970">MSSPSTPNSSHGEPLPDSSSESSRSKVPIWLPVSAFVGTSLALAIPMMMVRRQRNLASKIGLRSSGFNATSPPPRRILGSTAPSTDVTTARLKALATTPVHSGEVKMGAASDHEKAGLGSLMSAMSKLTLSNAMFAGKAFAIATCLVAVGGTAFAWTVKSLMGVNDAREFGVRARALLWSAWPGLTSSIHRSPNSEAERQGAHQKWNWEEAEKRLSKAYDQGGIPLWAQAALREVEAEARVERTKREREVQQSLDRTSSPS</sequence>
<gene>
    <name evidence="3" type="ORF">FA15DRAFT_760066</name>
</gene>
<feature type="region of interest" description="Disordered" evidence="1">
    <location>
        <begin position="238"/>
        <end position="261"/>
    </location>
</feature>
<feature type="compositionally biased region" description="Polar residues" evidence="1">
    <location>
        <begin position="1"/>
        <end position="11"/>
    </location>
</feature>
<proteinExistence type="predicted"/>
<evidence type="ECO:0000313" key="4">
    <source>
        <dbReference type="Proteomes" id="UP000307440"/>
    </source>
</evidence>
<reference evidence="3 4" key="1">
    <citation type="journal article" date="2019" name="Nat. Ecol. Evol.">
        <title>Megaphylogeny resolves global patterns of mushroom evolution.</title>
        <authorList>
            <person name="Varga T."/>
            <person name="Krizsan K."/>
            <person name="Foldi C."/>
            <person name="Dima B."/>
            <person name="Sanchez-Garcia M."/>
            <person name="Sanchez-Ramirez S."/>
            <person name="Szollosi G.J."/>
            <person name="Szarkandi J.G."/>
            <person name="Papp V."/>
            <person name="Albert L."/>
            <person name="Andreopoulos W."/>
            <person name="Angelini C."/>
            <person name="Antonin V."/>
            <person name="Barry K.W."/>
            <person name="Bougher N.L."/>
            <person name="Buchanan P."/>
            <person name="Buyck B."/>
            <person name="Bense V."/>
            <person name="Catcheside P."/>
            <person name="Chovatia M."/>
            <person name="Cooper J."/>
            <person name="Damon W."/>
            <person name="Desjardin D."/>
            <person name="Finy P."/>
            <person name="Geml J."/>
            <person name="Haridas S."/>
            <person name="Hughes K."/>
            <person name="Justo A."/>
            <person name="Karasinski D."/>
            <person name="Kautmanova I."/>
            <person name="Kiss B."/>
            <person name="Kocsube S."/>
            <person name="Kotiranta H."/>
            <person name="LaButti K.M."/>
            <person name="Lechner B.E."/>
            <person name="Liimatainen K."/>
            <person name="Lipzen A."/>
            <person name="Lukacs Z."/>
            <person name="Mihaltcheva S."/>
            <person name="Morgado L.N."/>
            <person name="Niskanen T."/>
            <person name="Noordeloos M.E."/>
            <person name="Ohm R.A."/>
            <person name="Ortiz-Santana B."/>
            <person name="Ovrebo C."/>
            <person name="Racz N."/>
            <person name="Riley R."/>
            <person name="Savchenko A."/>
            <person name="Shiryaev A."/>
            <person name="Soop K."/>
            <person name="Spirin V."/>
            <person name="Szebenyi C."/>
            <person name="Tomsovsky M."/>
            <person name="Tulloss R.E."/>
            <person name="Uehling J."/>
            <person name="Grigoriev I.V."/>
            <person name="Vagvolgyi C."/>
            <person name="Papp T."/>
            <person name="Martin F.M."/>
            <person name="Miettinen O."/>
            <person name="Hibbett D.S."/>
            <person name="Nagy L.G."/>
        </authorList>
    </citation>
    <scope>NUCLEOTIDE SEQUENCE [LARGE SCALE GENOMIC DNA]</scope>
    <source>
        <strain evidence="3 4">CBS 121175</strain>
    </source>
</reference>
<dbReference type="Proteomes" id="UP000307440">
    <property type="component" value="Unassembled WGS sequence"/>
</dbReference>
<evidence type="ECO:0000313" key="3">
    <source>
        <dbReference type="EMBL" id="TFK19393.1"/>
    </source>
</evidence>
<dbReference type="EMBL" id="ML210343">
    <property type="protein sequence ID" value="TFK19393.1"/>
    <property type="molecule type" value="Genomic_DNA"/>
</dbReference>
<keyword evidence="2" id="KW-0812">Transmembrane</keyword>
<dbReference type="STRING" id="230819.A0A5C3KHY3"/>
<organism evidence="3 4">
    <name type="scientific">Coprinopsis marcescibilis</name>
    <name type="common">Agaric fungus</name>
    <name type="synonym">Psathyrella marcescibilis</name>
    <dbReference type="NCBI Taxonomy" id="230819"/>
    <lineage>
        <taxon>Eukaryota</taxon>
        <taxon>Fungi</taxon>
        <taxon>Dikarya</taxon>
        <taxon>Basidiomycota</taxon>
        <taxon>Agaricomycotina</taxon>
        <taxon>Agaricomycetes</taxon>
        <taxon>Agaricomycetidae</taxon>
        <taxon>Agaricales</taxon>
        <taxon>Agaricineae</taxon>
        <taxon>Psathyrellaceae</taxon>
        <taxon>Coprinopsis</taxon>
    </lineage>
</organism>
<dbReference type="OrthoDB" id="5346979at2759"/>
<accession>A0A5C3KHY3</accession>
<evidence type="ECO:0000256" key="2">
    <source>
        <dbReference type="SAM" id="Phobius"/>
    </source>
</evidence>